<dbReference type="SUPFAM" id="SSF46689">
    <property type="entry name" value="Homeodomain-like"/>
    <property type="match status" value="1"/>
</dbReference>
<keyword evidence="13" id="KW-1185">Reference proteome</keyword>
<dbReference type="FunFam" id="3.40.50.300:FF:000006">
    <property type="entry name" value="DNA-binding transcriptional regulator NtrC"/>
    <property type="match status" value="1"/>
</dbReference>
<accession>A0A7W8G7G2</accession>
<protein>
    <submittedName>
        <fullName evidence="12">DNA-binding NtrC family response regulator</fullName>
    </submittedName>
</protein>
<feature type="region of interest" description="Disordered" evidence="9">
    <location>
        <begin position="431"/>
        <end position="459"/>
    </location>
</feature>
<sequence>MKFTILIIDDEKNIREGLAADFEMDGYNVKIAANGKEGLDLIANGDIDLVITDLRMPGSISGEEVLRQVTTKMPGIPVIVLTGHGSIDAAVKAMQDGAYDFLTKPLNLAQLEVIVKRALEGRELSIKHTELLKQVSTQKKTDMVIGKSAAMQKVMSLVKKVADARISVLITGETGVGKEVVANAIHNLSSRSEKAFIPVVCSSLSETLLESELFGHEKGAFTNAESMHKGKFELAHGGTIFLDEIGEINQSVQVKLLRVLQEKKFERVGGEAPIEVDVRVIAATNKNLEEEVKAGRFREDLYFRLNGIHIEVPPLRERKDDIPLLLNSFLERYNEENGKNITGFDNHARSALYKYDWPGNIRELQHCVESSVVMAGGSEITLEDLPPSVSKASGVESISLPIGITLDEAEKIIIQENLAANKGNKSKTAETLGIGRKTLHRKLQEYGMENEDSESENDE</sequence>
<evidence type="ECO:0000256" key="5">
    <source>
        <dbReference type="ARBA" id="ARBA00023015"/>
    </source>
</evidence>
<evidence type="ECO:0000256" key="2">
    <source>
        <dbReference type="ARBA" id="ARBA00022741"/>
    </source>
</evidence>
<feature type="modified residue" description="4-aspartylphosphate" evidence="8">
    <location>
        <position position="53"/>
    </location>
</feature>
<evidence type="ECO:0000259" key="10">
    <source>
        <dbReference type="PROSITE" id="PS50045"/>
    </source>
</evidence>
<evidence type="ECO:0000313" key="13">
    <source>
        <dbReference type="Proteomes" id="UP000518887"/>
    </source>
</evidence>
<keyword evidence="3" id="KW-0067">ATP-binding</keyword>
<keyword evidence="7" id="KW-0804">Transcription</keyword>
<evidence type="ECO:0000313" key="12">
    <source>
        <dbReference type="EMBL" id="MBB5225293.1"/>
    </source>
</evidence>
<dbReference type="InterPro" id="IPR058031">
    <property type="entry name" value="AAA_lid_NorR"/>
</dbReference>
<evidence type="ECO:0000256" key="4">
    <source>
        <dbReference type="ARBA" id="ARBA00023012"/>
    </source>
</evidence>
<evidence type="ECO:0000256" key="6">
    <source>
        <dbReference type="ARBA" id="ARBA00023125"/>
    </source>
</evidence>
<evidence type="ECO:0000256" key="1">
    <source>
        <dbReference type="ARBA" id="ARBA00022553"/>
    </source>
</evidence>
<dbReference type="PROSITE" id="PS00688">
    <property type="entry name" value="SIGMA54_INTERACT_3"/>
    <property type="match status" value="1"/>
</dbReference>
<organism evidence="12 13">
    <name type="scientific">Treponema ruminis</name>
    <dbReference type="NCBI Taxonomy" id="744515"/>
    <lineage>
        <taxon>Bacteria</taxon>
        <taxon>Pseudomonadati</taxon>
        <taxon>Spirochaetota</taxon>
        <taxon>Spirochaetia</taxon>
        <taxon>Spirochaetales</taxon>
        <taxon>Treponemataceae</taxon>
        <taxon>Treponema</taxon>
    </lineage>
</organism>
<dbReference type="PRINTS" id="PR01590">
    <property type="entry name" value="HTHFIS"/>
</dbReference>
<feature type="domain" description="Response regulatory" evidence="11">
    <location>
        <begin position="4"/>
        <end position="119"/>
    </location>
</feature>
<dbReference type="SMART" id="SM00382">
    <property type="entry name" value="AAA"/>
    <property type="match status" value="1"/>
</dbReference>
<dbReference type="Gene3D" id="1.10.10.60">
    <property type="entry name" value="Homeodomain-like"/>
    <property type="match status" value="1"/>
</dbReference>
<dbReference type="GO" id="GO:0006355">
    <property type="term" value="P:regulation of DNA-templated transcription"/>
    <property type="evidence" value="ECO:0007669"/>
    <property type="project" value="InterPro"/>
</dbReference>
<keyword evidence="6 12" id="KW-0238">DNA-binding</keyword>
<dbReference type="SUPFAM" id="SSF52172">
    <property type="entry name" value="CheY-like"/>
    <property type="match status" value="1"/>
</dbReference>
<dbReference type="RefSeq" id="WP_184657438.1">
    <property type="nucleotide sequence ID" value="NZ_CP031518.1"/>
</dbReference>
<dbReference type="InterPro" id="IPR003593">
    <property type="entry name" value="AAA+_ATPase"/>
</dbReference>
<reference evidence="12 13" key="1">
    <citation type="submission" date="2020-08" db="EMBL/GenBank/DDBJ databases">
        <title>Genomic Encyclopedia of Type Strains, Phase IV (KMG-IV): sequencing the most valuable type-strain genomes for metagenomic binning, comparative biology and taxonomic classification.</title>
        <authorList>
            <person name="Goeker M."/>
        </authorList>
    </citation>
    <scope>NUCLEOTIDE SEQUENCE [LARGE SCALE GENOMIC DNA]</scope>
    <source>
        <strain evidence="12 13">DSM 103462</strain>
    </source>
</reference>
<dbReference type="Proteomes" id="UP000518887">
    <property type="component" value="Unassembled WGS sequence"/>
</dbReference>
<dbReference type="InterPro" id="IPR002197">
    <property type="entry name" value="HTH_Fis"/>
</dbReference>
<gene>
    <name evidence="12" type="ORF">HNP76_000637</name>
</gene>
<dbReference type="AlphaFoldDB" id="A0A7W8G7G2"/>
<keyword evidence="5" id="KW-0805">Transcription regulation</keyword>
<dbReference type="PANTHER" id="PTHR32071">
    <property type="entry name" value="TRANSCRIPTIONAL REGULATORY PROTEIN"/>
    <property type="match status" value="1"/>
</dbReference>
<keyword evidence="2" id="KW-0547">Nucleotide-binding</keyword>
<feature type="compositionally biased region" description="Acidic residues" evidence="9">
    <location>
        <begin position="448"/>
        <end position="459"/>
    </location>
</feature>
<dbReference type="InterPro" id="IPR025662">
    <property type="entry name" value="Sigma_54_int_dom_ATP-bd_1"/>
</dbReference>
<dbReference type="SUPFAM" id="SSF52540">
    <property type="entry name" value="P-loop containing nucleoside triphosphate hydrolases"/>
    <property type="match status" value="1"/>
</dbReference>
<proteinExistence type="predicted"/>
<evidence type="ECO:0000256" key="8">
    <source>
        <dbReference type="PROSITE-ProRule" id="PRU00169"/>
    </source>
</evidence>
<dbReference type="InterPro" id="IPR001789">
    <property type="entry name" value="Sig_transdc_resp-reg_receiver"/>
</dbReference>
<dbReference type="InterPro" id="IPR025944">
    <property type="entry name" value="Sigma_54_int_dom_CS"/>
</dbReference>
<dbReference type="InterPro" id="IPR009057">
    <property type="entry name" value="Homeodomain-like_sf"/>
</dbReference>
<evidence type="ECO:0000259" key="11">
    <source>
        <dbReference type="PROSITE" id="PS50110"/>
    </source>
</evidence>
<evidence type="ECO:0000256" key="3">
    <source>
        <dbReference type="ARBA" id="ARBA00022840"/>
    </source>
</evidence>
<dbReference type="Gene3D" id="1.10.8.60">
    <property type="match status" value="1"/>
</dbReference>
<dbReference type="InterPro" id="IPR027417">
    <property type="entry name" value="P-loop_NTPase"/>
</dbReference>
<dbReference type="SMART" id="SM00448">
    <property type="entry name" value="REC"/>
    <property type="match status" value="1"/>
</dbReference>
<dbReference type="GO" id="GO:0005524">
    <property type="term" value="F:ATP binding"/>
    <property type="evidence" value="ECO:0007669"/>
    <property type="project" value="UniProtKB-KW"/>
</dbReference>
<dbReference type="Pfam" id="PF00072">
    <property type="entry name" value="Response_reg"/>
    <property type="match status" value="1"/>
</dbReference>
<feature type="domain" description="Sigma-54 factor interaction" evidence="10">
    <location>
        <begin position="144"/>
        <end position="373"/>
    </location>
</feature>
<keyword evidence="1 8" id="KW-0597">Phosphoprotein</keyword>
<dbReference type="InterPro" id="IPR025943">
    <property type="entry name" value="Sigma_54_int_dom_ATP-bd_2"/>
</dbReference>
<name>A0A7W8G7G2_9SPIR</name>
<comment type="caution">
    <text evidence="12">The sequence shown here is derived from an EMBL/GenBank/DDBJ whole genome shotgun (WGS) entry which is preliminary data.</text>
</comment>
<dbReference type="GO" id="GO:0043565">
    <property type="term" value="F:sequence-specific DNA binding"/>
    <property type="evidence" value="ECO:0007669"/>
    <property type="project" value="InterPro"/>
</dbReference>
<dbReference type="Pfam" id="PF02954">
    <property type="entry name" value="HTH_8"/>
    <property type="match status" value="1"/>
</dbReference>
<dbReference type="CDD" id="cd00009">
    <property type="entry name" value="AAA"/>
    <property type="match status" value="1"/>
</dbReference>
<keyword evidence="4" id="KW-0902">Two-component regulatory system</keyword>
<dbReference type="GO" id="GO:0000160">
    <property type="term" value="P:phosphorelay signal transduction system"/>
    <property type="evidence" value="ECO:0007669"/>
    <property type="project" value="UniProtKB-KW"/>
</dbReference>
<dbReference type="PROSITE" id="PS50045">
    <property type="entry name" value="SIGMA54_INTERACT_4"/>
    <property type="match status" value="1"/>
</dbReference>
<dbReference type="EMBL" id="JACHFQ010000002">
    <property type="protein sequence ID" value="MBB5225293.1"/>
    <property type="molecule type" value="Genomic_DNA"/>
</dbReference>
<evidence type="ECO:0000256" key="9">
    <source>
        <dbReference type="SAM" id="MobiDB-lite"/>
    </source>
</evidence>
<dbReference type="PROSITE" id="PS00675">
    <property type="entry name" value="SIGMA54_INTERACT_1"/>
    <property type="match status" value="1"/>
</dbReference>
<dbReference type="PROSITE" id="PS00676">
    <property type="entry name" value="SIGMA54_INTERACT_2"/>
    <property type="match status" value="1"/>
</dbReference>
<dbReference type="PROSITE" id="PS50110">
    <property type="entry name" value="RESPONSE_REGULATORY"/>
    <property type="match status" value="1"/>
</dbReference>
<dbReference type="FunFam" id="3.40.50.2300:FF:000018">
    <property type="entry name" value="DNA-binding transcriptional regulator NtrC"/>
    <property type="match status" value="1"/>
</dbReference>
<evidence type="ECO:0000256" key="7">
    <source>
        <dbReference type="ARBA" id="ARBA00023163"/>
    </source>
</evidence>
<dbReference type="InterPro" id="IPR002078">
    <property type="entry name" value="Sigma_54_int"/>
</dbReference>
<dbReference type="InterPro" id="IPR011006">
    <property type="entry name" value="CheY-like_superfamily"/>
</dbReference>
<dbReference type="Gene3D" id="3.40.50.2300">
    <property type="match status" value="1"/>
</dbReference>
<dbReference type="Pfam" id="PF00158">
    <property type="entry name" value="Sigma54_activat"/>
    <property type="match status" value="1"/>
</dbReference>
<dbReference type="Gene3D" id="3.40.50.300">
    <property type="entry name" value="P-loop containing nucleotide triphosphate hydrolases"/>
    <property type="match status" value="1"/>
</dbReference>
<dbReference type="Pfam" id="PF25601">
    <property type="entry name" value="AAA_lid_14"/>
    <property type="match status" value="1"/>
</dbReference>